<dbReference type="AlphaFoldDB" id="A0A4R3VZZ0"/>
<evidence type="ECO:0000313" key="1">
    <source>
        <dbReference type="EMBL" id="TCV20457.1"/>
    </source>
</evidence>
<dbReference type="SUPFAM" id="SSF53254">
    <property type="entry name" value="Phosphoglycerate mutase-like"/>
    <property type="match status" value="1"/>
</dbReference>
<keyword evidence="2" id="KW-1185">Reference proteome</keyword>
<accession>A0A4R3VZZ0</accession>
<dbReference type="InterPro" id="IPR029033">
    <property type="entry name" value="His_PPase_superfam"/>
</dbReference>
<proteinExistence type="predicted"/>
<organism evidence="1 2">
    <name type="scientific">Sphingobacterium alimentarium</name>
    <dbReference type="NCBI Taxonomy" id="797292"/>
    <lineage>
        <taxon>Bacteria</taxon>
        <taxon>Pseudomonadati</taxon>
        <taxon>Bacteroidota</taxon>
        <taxon>Sphingobacteriia</taxon>
        <taxon>Sphingobacteriales</taxon>
        <taxon>Sphingobacteriaceae</taxon>
        <taxon>Sphingobacterium</taxon>
    </lineage>
</organism>
<evidence type="ECO:0000313" key="2">
    <source>
        <dbReference type="Proteomes" id="UP000295197"/>
    </source>
</evidence>
<dbReference type="OrthoDB" id="9810154at2"/>
<dbReference type="Pfam" id="PF00300">
    <property type="entry name" value="His_Phos_1"/>
    <property type="match status" value="1"/>
</dbReference>
<name>A0A4R3VZZ0_9SPHI</name>
<gene>
    <name evidence="1" type="ORF">EDC17_1002171</name>
</gene>
<dbReference type="InterPro" id="IPR013078">
    <property type="entry name" value="His_Pase_superF_clade-1"/>
</dbReference>
<dbReference type="Proteomes" id="UP000295197">
    <property type="component" value="Unassembled WGS sequence"/>
</dbReference>
<dbReference type="EMBL" id="SMBZ01000002">
    <property type="protein sequence ID" value="TCV20457.1"/>
    <property type="molecule type" value="Genomic_DNA"/>
</dbReference>
<reference evidence="1 2" key="1">
    <citation type="submission" date="2019-03" db="EMBL/GenBank/DDBJ databases">
        <title>Genomic Encyclopedia of Type Strains, Phase IV (KMG-IV): sequencing the most valuable type-strain genomes for metagenomic binning, comparative biology and taxonomic classification.</title>
        <authorList>
            <person name="Goeker M."/>
        </authorList>
    </citation>
    <scope>NUCLEOTIDE SEQUENCE [LARGE SCALE GENOMIC DNA]</scope>
    <source>
        <strain evidence="1 2">DSM 22362</strain>
    </source>
</reference>
<dbReference type="CDD" id="cd07067">
    <property type="entry name" value="HP_PGM_like"/>
    <property type="match status" value="1"/>
</dbReference>
<comment type="caution">
    <text evidence="1">The sequence shown here is derived from an EMBL/GenBank/DDBJ whole genome shotgun (WGS) entry which is preliminary data.</text>
</comment>
<dbReference type="RefSeq" id="WP_132776292.1">
    <property type="nucleotide sequence ID" value="NZ_SMBZ01000002.1"/>
</dbReference>
<dbReference type="Gene3D" id="3.40.50.1240">
    <property type="entry name" value="Phosphoglycerate mutase-like"/>
    <property type="match status" value="1"/>
</dbReference>
<protein>
    <submittedName>
        <fullName evidence="1">Phosphohistidine phosphatase</fullName>
    </submittedName>
</protein>
<sequence length="163" mass="18437">MTVKKLFLIRHGKAEEHSFLKKDYDRNLIEKGQKRTALIAQKLIAHLNSGKTQVVSSTANRALQTARIFCDVIHYPQQDIQLEKGIYEAYYSNILRVINTIPDDVEQVLVFGHNPGLSDLTNYLCHSSIDLKTSHAVEIILPENFNFSEISGGTCHLQTVITE</sequence>